<name>A0A451BGV2_9GAMM</name>
<dbReference type="PANTHER" id="PTHR39767:SF2">
    <property type="entry name" value="CHROMOSOME UNDETERMINED SCAFFOLD_1, WHOLE GENOME SHOTGUN SEQUENCE"/>
    <property type="match status" value="1"/>
</dbReference>
<organism evidence="2">
    <name type="scientific">Candidatus Kentrum sp. MB</name>
    <dbReference type="NCBI Taxonomy" id="2138164"/>
    <lineage>
        <taxon>Bacteria</taxon>
        <taxon>Pseudomonadati</taxon>
        <taxon>Pseudomonadota</taxon>
        <taxon>Gammaproteobacteria</taxon>
        <taxon>Candidatus Kentrum</taxon>
    </lineage>
</organism>
<sequence length="186" mass="20578">MTLNVDTNRIQKRVSGSCAVGKSIREIKADGTVLCNDIPDGDFRLILKDDFETSAAGWSMTTRTSFNGTKILGGYGVTANTSFHKDFNLSGIPHKEVMVRLVYYAIDTWDGELAYAGADNSFWSMTYFHQFGEQNLGGNGISDRFTNVELKTPHTGNTIRVYAGSRLNEGATNESFGIDNVEIWVR</sequence>
<dbReference type="EMBL" id="CAADFQ010000153">
    <property type="protein sequence ID" value="VFK35855.1"/>
    <property type="molecule type" value="Genomic_DNA"/>
</dbReference>
<evidence type="ECO:0000313" key="1">
    <source>
        <dbReference type="EMBL" id="VFK35855.1"/>
    </source>
</evidence>
<proteinExistence type="predicted"/>
<reference evidence="2" key="1">
    <citation type="submission" date="2019-02" db="EMBL/GenBank/DDBJ databases">
        <authorList>
            <person name="Gruber-Vodicka R. H."/>
            <person name="Seah K. B. B."/>
        </authorList>
    </citation>
    <scope>NUCLEOTIDE SEQUENCE</scope>
    <source>
        <strain evidence="2">BECK_BZ198</strain>
        <strain evidence="1">BECK_BZ199</strain>
    </source>
</reference>
<dbReference type="AlphaFoldDB" id="A0A451BGV2"/>
<dbReference type="PANTHER" id="PTHR39767">
    <property type="entry name" value="CALCIUM/CALMODULIN-BINDING MEMBRANE PROTEIN PCM4-RELATED"/>
    <property type="match status" value="1"/>
</dbReference>
<dbReference type="EMBL" id="CAADGH010000151">
    <property type="protein sequence ID" value="VFK77510.1"/>
    <property type="molecule type" value="Genomic_DNA"/>
</dbReference>
<accession>A0A451BGV2</accession>
<evidence type="ECO:0000313" key="2">
    <source>
        <dbReference type="EMBL" id="VFK77510.1"/>
    </source>
</evidence>
<gene>
    <name evidence="2" type="ORF">BECKMB1821H_GA0114242_11513</name>
    <name evidence="1" type="ORF">BECKMB1821I_GA0114274_11533</name>
</gene>
<protein>
    <submittedName>
        <fullName evidence="2">Uncharacterized protein</fullName>
    </submittedName>
</protein>